<feature type="transmembrane region" description="Helical" evidence="6">
    <location>
        <begin position="59"/>
        <end position="77"/>
    </location>
</feature>
<name>A0A7J7NL18_9MAGN</name>
<dbReference type="SUPFAM" id="SSF103473">
    <property type="entry name" value="MFS general substrate transporter"/>
    <property type="match status" value="1"/>
</dbReference>
<keyword evidence="9" id="KW-1185">Reference proteome</keyword>
<dbReference type="Gene3D" id="1.20.1250.20">
    <property type="entry name" value="MFS general substrate transporter like domains"/>
    <property type="match status" value="1"/>
</dbReference>
<dbReference type="Pfam" id="PF00083">
    <property type="entry name" value="Sugar_tr"/>
    <property type="match status" value="1"/>
</dbReference>
<dbReference type="AlphaFoldDB" id="A0A7J7NL18"/>
<evidence type="ECO:0000256" key="5">
    <source>
        <dbReference type="ARBA" id="ARBA00023136"/>
    </source>
</evidence>
<keyword evidence="4 6" id="KW-1133">Transmembrane helix</keyword>
<evidence type="ECO:0000313" key="8">
    <source>
        <dbReference type="EMBL" id="KAF6167897.1"/>
    </source>
</evidence>
<dbReference type="Proteomes" id="UP000541444">
    <property type="component" value="Unassembled WGS sequence"/>
</dbReference>
<comment type="subcellular location">
    <subcellularLocation>
        <location evidence="1">Membrane</location>
        <topology evidence="1">Multi-pass membrane protein</topology>
    </subcellularLocation>
</comment>
<evidence type="ECO:0000256" key="1">
    <source>
        <dbReference type="ARBA" id="ARBA00004141"/>
    </source>
</evidence>
<organism evidence="8 9">
    <name type="scientific">Kingdonia uniflora</name>
    <dbReference type="NCBI Taxonomy" id="39325"/>
    <lineage>
        <taxon>Eukaryota</taxon>
        <taxon>Viridiplantae</taxon>
        <taxon>Streptophyta</taxon>
        <taxon>Embryophyta</taxon>
        <taxon>Tracheophyta</taxon>
        <taxon>Spermatophyta</taxon>
        <taxon>Magnoliopsida</taxon>
        <taxon>Ranunculales</taxon>
        <taxon>Circaeasteraceae</taxon>
        <taxon>Kingdonia</taxon>
    </lineage>
</organism>
<evidence type="ECO:0000256" key="2">
    <source>
        <dbReference type="ARBA" id="ARBA00022448"/>
    </source>
</evidence>
<comment type="caution">
    <text evidence="8">The sequence shown here is derived from an EMBL/GenBank/DDBJ whole genome shotgun (WGS) entry which is preliminary data.</text>
</comment>
<reference evidence="8 9" key="1">
    <citation type="journal article" date="2020" name="IScience">
        <title>Genome Sequencing of the Endangered Kingdonia uniflora (Circaeasteraceae, Ranunculales) Reveals Potential Mechanisms of Evolutionary Specialization.</title>
        <authorList>
            <person name="Sun Y."/>
            <person name="Deng T."/>
            <person name="Zhang A."/>
            <person name="Moore M.J."/>
            <person name="Landis J.B."/>
            <person name="Lin N."/>
            <person name="Zhang H."/>
            <person name="Zhang X."/>
            <person name="Huang J."/>
            <person name="Zhang X."/>
            <person name="Sun H."/>
            <person name="Wang H."/>
        </authorList>
    </citation>
    <scope>NUCLEOTIDE SEQUENCE [LARGE SCALE GENOMIC DNA]</scope>
    <source>
        <strain evidence="8">TB1705</strain>
        <tissue evidence="8">Leaf</tissue>
    </source>
</reference>
<dbReference type="PROSITE" id="PS50850">
    <property type="entry name" value="MFS"/>
    <property type="match status" value="1"/>
</dbReference>
<proteinExistence type="predicted"/>
<dbReference type="InterPro" id="IPR036259">
    <property type="entry name" value="MFS_trans_sf"/>
</dbReference>
<feature type="transmembrane region" description="Helical" evidence="6">
    <location>
        <begin position="89"/>
        <end position="107"/>
    </location>
</feature>
<feature type="transmembrane region" description="Helical" evidence="6">
    <location>
        <begin position="23"/>
        <end position="47"/>
    </location>
</feature>
<evidence type="ECO:0000259" key="7">
    <source>
        <dbReference type="PROSITE" id="PS50850"/>
    </source>
</evidence>
<sequence length="136" mass="15102">MGERCLLLTKYLRLWGLEISKVLYLYMLGWVLKVMEMMLLSFVGPAVQSEWGLSSRLESFITNIVFAGMLVGAYLGGVVSNNHARRKGFLIPALIVMFVASFLRAFSPNYASLLILHCLVGVGLGGCPALRFHRGF</sequence>
<dbReference type="EMBL" id="JACGCM010000715">
    <property type="protein sequence ID" value="KAF6167897.1"/>
    <property type="molecule type" value="Genomic_DNA"/>
</dbReference>
<feature type="domain" description="Major facilitator superfamily (MFS) profile" evidence="7">
    <location>
        <begin position="22"/>
        <end position="136"/>
    </location>
</feature>
<keyword evidence="2" id="KW-0813">Transport</keyword>
<dbReference type="OrthoDB" id="4139357at2759"/>
<dbReference type="InterPro" id="IPR005828">
    <property type="entry name" value="MFS_sugar_transport-like"/>
</dbReference>
<evidence type="ECO:0000256" key="6">
    <source>
        <dbReference type="SAM" id="Phobius"/>
    </source>
</evidence>
<dbReference type="GO" id="GO:0016020">
    <property type="term" value="C:membrane"/>
    <property type="evidence" value="ECO:0007669"/>
    <property type="project" value="UniProtKB-SubCell"/>
</dbReference>
<keyword evidence="3 6" id="KW-0812">Transmembrane</keyword>
<keyword evidence="5 6" id="KW-0472">Membrane</keyword>
<protein>
    <recommendedName>
        <fullName evidence="7">Major facilitator superfamily (MFS) profile domain-containing protein</fullName>
    </recommendedName>
</protein>
<accession>A0A7J7NL18</accession>
<dbReference type="InterPro" id="IPR020846">
    <property type="entry name" value="MFS_dom"/>
</dbReference>
<dbReference type="PANTHER" id="PTHR23511:SF5">
    <property type="entry name" value="MAJOR FACILITATOR-TYPE TRANSPORTER HXNZ-RELATED"/>
    <property type="match status" value="1"/>
</dbReference>
<dbReference type="PANTHER" id="PTHR23511">
    <property type="entry name" value="SYNAPTIC VESICLE GLYCOPROTEIN 2"/>
    <property type="match status" value="1"/>
</dbReference>
<feature type="transmembrane region" description="Helical" evidence="6">
    <location>
        <begin position="113"/>
        <end position="132"/>
    </location>
</feature>
<dbReference type="GO" id="GO:0022857">
    <property type="term" value="F:transmembrane transporter activity"/>
    <property type="evidence" value="ECO:0007669"/>
    <property type="project" value="InterPro"/>
</dbReference>
<evidence type="ECO:0000313" key="9">
    <source>
        <dbReference type="Proteomes" id="UP000541444"/>
    </source>
</evidence>
<gene>
    <name evidence="8" type="ORF">GIB67_027675</name>
</gene>
<evidence type="ECO:0000256" key="4">
    <source>
        <dbReference type="ARBA" id="ARBA00022989"/>
    </source>
</evidence>
<evidence type="ECO:0000256" key="3">
    <source>
        <dbReference type="ARBA" id="ARBA00022692"/>
    </source>
</evidence>